<dbReference type="Proteomes" id="UP001153069">
    <property type="component" value="Unassembled WGS sequence"/>
</dbReference>
<organism evidence="2 3">
    <name type="scientific">Seminavis robusta</name>
    <dbReference type="NCBI Taxonomy" id="568900"/>
    <lineage>
        <taxon>Eukaryota</taxon>
        <taxon>Sar</taxon>
        <taxon>Stramenopiles</taxon>
        <taxon>Ochrophyta</taxon>
        <taxon>Bacillariophyta</taxon>
        <taxon>Bacillariophyceae</taxon>
        <taxon>Bacillariophycidae</taxon>
        <taxon>Naviculales</taxon>
        <taxon>Naviculaceae</taxon>
        <taxon>Seminavis</taxon>
    </lineage>
</organism>
<dbReference type="AlphaFoldDB" id="A0A9N8D9S5"/>
<evidence type="ECO:0000313" key="3">
    <source>
        <dbReference type="Proteomes" id="UP001153069"/>
    </source>
</evidence>
<accession>A0A9N8D9S5</accession>
<reference evidence="2" key="1">
    <citation type="submission" date="2020-06" db="EMBL/GenBank/DDBJ databases">
        <authorList>
            <consortium name="Plant Systems Biology data submission"/>
        </authorList>
    </citation>
    <scope>NUCLEOTIDE SEQUENCE</scope>
    <source>
        <strain evidence="2">D6</strain>
    </source>
</reference>
<evidence type="ECO:0000256" key="1">
    <source>
        <dbReference type="SAM" id="MobiDB-lite"/>
    </source>
</evidence>
<evidence type="ECO:0000313" key="2">
    <source>
        <dbReference type="EMBL" id="CAB9496859.1"/>
    </source>
</evidence>
<comment type="caution">
    <text evidence="2">The sequence shown here is derived from an EMBL/GenBank/DDBJ whole genome shotgun (WGS) entry which is preliminary data.</text>
</comment>
<feature type="region of interest" description="Disordered" evidence="1">
    <location>
        <begin position="1"/>
        <end position="192"/>
    </location>
</feature>
<protein>
    <submittedName>
        <fullName evidence="2">Uncharacterized protein</fullName>
    </submittedName>
</protein>
<dbReference type="EMBL" id="CAICTM010000010">
    <property type="protein sequence ID" value="CAB9496859.1"/>
    <property type="molecule type" value="Genomic_DNA"/>
</dbReference>
<feature type="compositionally biased region" description="Basic and acidic residues" evidence="1">
    <location>
        <begin position="102"/>
        <end position="146"/>
    </location>
</feature>
<gene>
    <name evidence="2" type="ORF">SEMRO_10_G008200.1</name>
</gene>
<sequence length="250" mass="28445">MDRNKKSDPARKKRSEEEEEEKDENPLHRGNAMGDSSIMFTQQQSRRGMFRNQYMTPKKQKAHDQWLLDETQRTTESRDKSRDKDRVKDTQEDPPVTSRTSRFRDWWSPKKKEEDAQSQLEDDKKNNRKSNETKDHGGDDAGRLECMDSLGPDLEDVAPRQMTSVGIGIGIDIDDPNASSSSNMGGTDDQGIGLSLSSMLRLDEGINQDGTGSEMDLDKEAELQGLEPLEPLLQGWQELLQVPEQLHKLE</sequence>
<name>A0A9N8D9S5_9STRA</name>
<feature type="compositionally biased region" description="Basic and acidic residues" evidence="1">
    <location>
        <begin position="62"/>
        <end position="91"/>
    </location>
</feature>
<feature type="compositionally biased region" description="Basic and acidic residues" evidence="1">
    <location>
        <begin position="1"/>
        <end position="16"/>
    </location>
</feature>
<proteinExistence type="predicted"/>
<keyword evidence="3" id="KW-1185">Reference proteome</keyword>